<name>A0A922K8V4_CARIL</name>
<dbReference type="AlphaFoldDB" id="A0A922K8V4"/>
<dbReference type="GO" id="GO:0004672">
    <property type="term" value="F:protein kinase activity"/>
    <property type="evidence" value="ECO:0007669"/>
    <property type="project" value="InterPro"/>
</dbReference>
<dbReference type="Pfam" id="PF07714">
    <property type="entry name" value="PK_Tyr_Ser-Thr"/>
    <property type="match status" value="1"/>
</dbReference>
<reference evidence="8" key="1">
    <citation type="submission" date="2021-01" db="EMBL/GenBank/DDBJ databases">
        <authorList>
            <person name="Lovell J.T."/>
            <person name="Bentley N."/>
            <person name="Bhattarai G."/>
            <person name="Jenkins J.W."/>
            <person name="Sreedasyam A."/>
            <person name="Alarcon Y."/>
            <person name="Bock C."/>
            <person name="Boston L."/>
            <person name="Carlson J."/>
            <person name="Cervantes K."/>
            <person name="Clermont K."/>
            <person name="Krom N."/>
            <person name="Kubenka K."/>
            <person name="Mamidi S."/>
            <person name="Mattison C."/>
            <person name="Monteros M."/>
            <person name="Pisani C."/>
            <person name="Plott C."/>
            <person name="Rajasekar S."/>
            <person name="Rhein H.S."/>
            <person name="Rohla C."/>
            <person name="Song M."/>
            <person name="Hilaire R.S."/>
            <person name="Shu S."/>
            <person name="Wells L."/>
            <person name="Wang X."/>
            <person name="Webber J."/>
            <person name="Heerema R.J."/>
            <person name="Klein P."/>
            <person name="Conner P."/>
            <person name="Grauke L."/>
            <person name="Grimwood J."/>
            <person name="Schmutz J."/>
            <person name="Randall J.J."/>
        </authorList>
    </citation>
    <scope>NUCLEOTIDE SEQUENCE</scope>
    <source>
        <tissue evidence="8">Leaf</tissue>
    </source>
</reference>
<dbReference type="CDD" id="cd16655">
    <property type="entry name" value="RING-Ubox_WDSUB1-like"/>
    <property type="match status" value="1"/>
</dbReference>
<gene>
    <name evidence="8" type="ORF">I3842_01G059300</name>
</gene>
<dbReference type="Pfam" id="PF04564">
    <property type="entry name" value="U-box"/>
    <property type="match status" value="1"/>
</dbReference>
<feature type="compositionally biased region" description="Polar residues" evidence="6">
    <location>
        <begin position="177"/>
        <end position="206"/>
    </location>
</feature>
<evidence type="ECO:0000256" key="3">
    <source>
        <dbReference type="ARBA" id="ARBA00012483"/>
    </source>
</evidence>
<dbReference type="InterPro" id="IPR051348">
    <property type="entry name" value="U-box_ubiquitin_ligases"/>
</dbReference>
<evidence type="ECO:0000256" key="4">
    <source>
        <dbReference type="ARBA" id="ARBA00022786"/>
    </source>
</evidence>
<keyword evidence="5" id="KW-0175">Coiled coil</keyword>
<feature type="region of interest" description="Disordered" evidence="6">
    <location>
        <begin position="169"/>
        <end position="206"/>
    </location>
</feature>
<comment type="function">
    <text evidence="2">Functions as an E3 ubiquitin ligase.</text>
</comment>
<dbReference type="PANTHER" id="PTHR45647:SF100">
    <property type="entry name" value="U-BOX DOMAIN-CONTAINING PROTEIN 33"/>
    <property type="match status" value="1"/>
</dbReference>
<evidence type="ECO:0000259" key="7">
    <source>
        <dbReference type="PROSITE" id="PS51698"/>
    </source>
</evidence>
<keyword evidence="4" id="KW-0833">Ubl conjugation pathway</keyword>
<evidence type="ECO:0000256" key="5">
    <source>
        <dbReference type="SAM" id="Coils"/>
    </source>
</evidence>
<dbReference type="GO" id="GO:0016567">
    <property type="term" value="P:protein ubiquitination"/>
    <property type="evidence" value="ECO:0007669"/>
    <property type="project" value="InterPro"/>
</dbReference>
<dbReference type="GO" id="GO:0061630">
    <property type="term" value="F:ubiquitin protein ligase activity"/>
    <property type="evidence" value="ECO:0007669"/>
    <property type="project" value="UniProtKB-EC"/>
</dbReference>
<feature type="compositionally biased region" description="Basic and acidic residues" evidence="6">
    <location>
        <begin position="276"/>
        <end position="300"/>
    </location>
</feature>
<feature type="coiled-coil region" evidence="5">
    <location>
        <begin position="378"/>
        <end position="405"/>
    </location>
</feature>
<proteinExistence type="predicted"/>
<comment type="caution">
    <text evidence="8">The sequence shown here is derived from an EMBL/GenBank/DDBJ whole genome shotgun (WGS) entry which is preliminary data.</text>
</comment>
<evidence type="ECO:0000256" key="6">
    <source>
        <dbReference type="SAM" id="MobiDB-lite"/>
    </source>
</evidence>
<evidence type="ECO:0000256" key="1">
    <source>
        <dbReference type="ARBA" id="ARBA00000900"/>
    </source>
</evidence>
<dbReference type="EC" id="2.3.2.27" evidence="3"/>
<dbReference type="PROSITE" id="PS51698">
    <property type="entry name" value="U_BOX"/>
    <property type="match status" value="1"/>
</dbReference>
<protein>
    <recommendedName>
        <fullName evidence="3">RING-type E3 ubiquitin transferase</fullName>
        <ecNumber evidence="3">2.3.2.27</ecNumber>
    </recommendedName>
</protein>
<dbReference type="EMBL" id="CM031825">
    <property type="protein sequence ID" value="KAG6730027.1"/>
    <property type="molecule type" value="Genomic_DNA"/>
</dbReference>
<accession>A0A922K8V4</accession>
<dbReference type="CDD" id="cd01989">
    <property type="entry name" value="USP_STK_Ubox_N"/>
    <property type="match status" value="1"/>
</dbReference>
<dbReference type="PANTHER" id="PTHR45647">
    <property type="entry name" value="OS02G0152300 PROTEIN"/>
    <property type="match status" value="1"/>
</dbReference>
<dbReference type="InterPro" id="IPR001245">
    <property type="entry name" value="Ser-Thr/Tyr_kinase_cat_dom"/>
</dbReference>
<evidence type="ECO:0000313" key="8">
    <source>
        <dbReference type="EMBL" id="KAG6730027.1"/>
    </source>
</evidence>
<evidence type="ECO:0000256" key="2">
    <source>
        <dbReference type="ARBA" id="ARBA00003861"/>
    </source>
</evidence>
<dbReference type="SMART" id="SM00504">
    <property type="entry name" value="Ubox"/>
    <property type="match status" value="1"/>
</dbReference>
<feature type="domain" description="U-box" evidence="7">
    <location>
        <begin position="562"/>
        <end position="634"/>
    </location>
</feature>
<dbReference type="InterPro" id="IPR003613">
    <property type="entry name" value="Ubox_domain"/>
</dbReference>
<dbReference type="Proteomes" id="UP000811246">
    <property type="component" value="Chromosome 1"/>
</dbReference>
<evidence type="ECO:0000313" key="9">
    <source>
        <dbReference type="Proteomes" id="UP000811246"/>
    </source>
</evidence>
<comment type="catalytic activity">
    <reaction evidence="1">
        <text>S-ubiquitinyl-[E2 ubiquitin-conjugating enzyme]-L-cysteine + [acceptor protein]-L-lysine = [E2 ubiquitin-conjugating enzyme]-L-cysteine + N(6)-ubiquitinyl-[acceptor protein]-L-lysine.</text>
        <dbReference type="EC" id="2.3.2.27"/>
    </reaction>
</comment>
<feature type="region of interest" description="Disordered" evidence="6">
    <location>
        <begin position="273"/>
        <end position="300"/>
    </location>
</feature>
<sequence>MDVVKPTPLFTGVAEDMLYVALGENVKKNKVLLLWALQNSGGRKIGIILVHRPAKVIPIMGVKFPASKMEKAEVDAYREIERKEMKNILDEYCQICREMGKGILELITKHNISKLVMGATADKHYSKMMGFKSKKAIYMHQHAPLSCCIQFICEGPLIYTREGRVDGPDVEVKRKQNTTTGSSTSMRSPSEETTTSVAPSSSAQVSFCSEGGSRTVISSFDGTEELPITRRRFDEEGSSNECTKSSRRYPPDLGYSSCSSSLALDITCSSSARYEGSTEKGSREALQEAERGGKAKNDAVETMHRVKLQLSLQARPSESSSAEELKQSKEIEVALAKEREEHRKVALDRQSSLGNQIVEYDEMVKGLELKIASSVELLQTLIKERDEMQVERDQALKEAEALGNKQEELKHPNLVMLVGSCLEAQALIFEYLPNGTLEDRLSSKDNTPSLSWQTRVCIAIGLCSALSSLLYTCESLNKNITRFWSTERKGITFPYLDPEFLSTGELTLKSDVYSFGIILLQLLTRRPPLGITKEVQYALDVGMSNVWTVLKQMKLGYEVYSEPPPYILYPISQVKVMQDPHVAADSFTYEAKSLREWFDRGHGTSPMTNLKFEHYHLVPNHGLHSTIQEWRQSH</sequence>
<feature type="region of interest" description="Disordered" evidence="6">
    <location>
        <begin position="227"/>
        <end position="249"/>
    </location>
</feature>
<organism evidence="8 9">
    <name type="scientific">Carya illinoinensis</name>
    <name type="common">Pecan</name>
    <dbReference type="NCBI Taxonomy" id="32201"/>
    <lineage>
        <taxon>Eukaryota</taxon>
        <taxon>Viridiplantae</taxon>
        <taxon>Streptophyta</taxon>
        <taxon>Embryophyta</taxon>
        <taxon>Tracheophyta</taxon>
        <taxon>Spermatophyta</taxon>
        <taxon>Magnoliopsida</taxon>
        <taxon>eudicotyledons</taxon>
        <taxon>Gunneridae</taxon>
        <taxon>Pentapetalae</taxon>
        <taxon>rosids</taxon>
        <taxon>fabids</taxon>
        <taxon>Fagales</taxon>
        <taxon>Juglandaceae</taxon>
        <taxon>Carya</taxon>
    </lineage>
</organism>